<dbReference type="InterPro" id="IPR013783">
    <property type="entry name" value="Ig-like_fold"/>
</dbReference>
<evidence type="ECO:0000313" key="3">
    <source>
        <dbReference type="Proteomes" id="UP001143545"/>
    </source>
</evidence>
<evidence type="ECO:0000313" key="2">
    <source>
        <dbReference type="EMBL" id="GLB52182.1"/>
    </source>
</evidence>
<proteinExistence type="predicted"/>
<reference evidence="2" key="1">
    <citation type="submission" date="2022-07" db="EMBL/GenBank/DDBJ databases">
        <title>Taxonomy of Novel Oxalotrophic and Methylotrophic Bacteria.</title>
        <authorList>
            <person name="Sahin N."/>
            <person name="Tani A."/>
        </authorList>
    </citation>
    <scope>NUCLEOTIDE SEQUENCE</scope>
    <source>
        <strain evidence="2">AM327</strain>
    </source>
</reference>
<gene>
    <name evidence="2" type="ORF">NBRC110019_12210</name>
</gene>
<dbReference type="RefSeq" id="WP_281753334.1">
    <property type="nucleotide sequence ID" value="NZ_BRVP01000007.1"/>
</dbReference>
<dbReference type="EMBL" id="BRVP01000007">
    <property type="protein sequence ID" value="GLB52182.1"/>
    <property type="molecule type" value="Genomic_DNA"/>
</dbReference>
<dbReference type="Gene3D" id="2.60.40.10">
    <property type="entry name" value="Immunoglobulins"/>
    <property type="match status" value="1"/>
</dbReference>
<accession>A0A9W6B6G4</accession>
<sequence length="413" mass="48715">MQRIYILFSLTFISLFSYSQEKKEVTPPDYIKTIIFKGPTDDQFPVITLSEYFTLEFDDLTASEADYYYKIIHCNYDWTPSNLSKSQYLNGIDDQRITTYENSFTTLQSYSHYTLTLPNTQTRLSITGNYLLEIYNDYDELMFSRRFVVYKASHGIDVEIKRSRDLNYSTTKQVVHFEISNTSSIINPQQQLKTVILQNYNWNTAIKDIKPQYTLGNRLVYKYDQETAFWAGNEYLNFDNKNVLVSGNGVRSIELQNIYHTYLYTAERRNNKLYTYFPDINGDFVLNTTNGRNNETEAEYTYVHFSLEYDPYIGFNDVYVFGKFTNYELSEEFKLEKDDHTGLLQTTTLLKQGFYNYKYVIVDSNNNVDYDFIDGNFYQTENSYMVLLYYRGYGDLYDSLIGIGYGNSKYISN</sequence>
<keyword evidence="3" id="KW-1185">Reference proteome</keyword>
<dbReference type="Pfam" id="PF17116">
    <property type="entry name" value="T9SS_plug_1st"/>
    <property type="match status" value="1"/>
</dbReference>
<dbReference type="AlphaFoldDB" id="A0A9W6B6G4"/>
<comment type="caution">
    <text evidence="2">The sequence shown here is derived from an EMBL/GenBank/DDBJ whole genome shotgun (WGS) entry which is preliminary data.</text>
</comment>
<dbReference type="Proteomes" id="UP001143545">
    <property type="component" value="Unassembled WGS sequence"/>
</dbReference>
<dbReference type="InterPro" id="IPR031345">
    <property type="entry name" value="T9SS_Plug_N"/>
</dbReference>
<evidence type="ECO:0000259" key="1">
    <source>
        <dbReference type="Pfam" id="PF17116"/>
    </source>
</evidence>
<feature type="domain" description="Type 9 secretion system plug protein N-terminal" evidence="1">
    <location>
        <begin position="31"/>
        <end position="151"/>
    </location>
</feature>
<dbReference type="SUPFAM" id="SSF81296">
    <property type="entry name" value="E set domains"/>
    <property type="match status" value="1"/>
</dbReference>
<dbReference type="InterPro" id="IPR014756">
    <property type="entry name" value="Ig_E-set"/>
</dbReference>
<name>A0A9W6B6G4_9FLAO</name>
<protein>
    <submittedName>
        <fullName evidence="2">DUF5103 domain-containing protein</fullName>
    </submittedName>
</protein>
<organism evidence="2 3">
    <name type="scientific">Neptunitalea chrysea</name>
    <dbReference type="NCBI Taxonomy" id="1647581"/>
    <lineage>
        <taxon>Bacteria</taxon>
        <taxon>Pseudomonadati</taxon>
        <taxon>Bacteroidota</taxon>
        <taxon>Flavobacteriia</taxon>
        <taxon>Flavobacteriales</taxon>
        <taxon>Flavobacteriaceae</taxon>
        <taxon>Neptunitalea</taxon>
    </lineage>
</organism>